<reference evidence="3" key="1">
    <citation type="submission" date="2023-06" db="EMBL/GenBank/DDBJ databases">
        <title>Phylogenetic Diversity of Rhizobium strains.</title>
        <authorList>
            <person name="Moura F.T."/>
            <person name="Helene L.C.F."/>
            <person name="Hungria M."/>
        </authorList>
    </citation>
    <scope>NUCLEOTIDE SEQUENCE</scope>
    <source>
        <strain evidence="3">CCGE524</strain>
    </source>
</reference>
<dbReference type="Pfam" id="PF01381">
    <property type="entry name" value="HTH_3"/>
    <property type="match status" value="1"/>
</dbReference>
<dbReference type="PANTHER" id="PTHR46797:SF1">
    <property type="entry name" value="METHYLPHOSPHONATE SYNTHASE"/>
    <property type="match status" value="1"/>
</dbReference>
<accession>A0ABT7KK92</accession>
<dbReference type="InterPro" id="IPR001387">
    <property type="entry name" value="Cro/C1-type_HTH"/>
</dbReference>
<dbReference type="Gene3D" id="1.10.260.40">
    <property type="entry name" value="lambda repressor-like DNA-binding domains"/>
    <property type="match status" value="1"/>
</dbReference>
<gene>
    <name evidence="3" type="ORF">PY650_23655</name>
</gene>
<dbReference type="PROSITE" id="PS50943">
    <property type="entry name" value="HTH_CROC1"/>
    <property type="match status" value="1"/>
</dbReference>
<dbReference type="PANTHER" id="PTHR46797">
    <property type="entry name" value="HTH-TYPE TRANSCRIPTIONAL REGULATOR"/>
    <property type="match status" value="1"/>
</dbReference>
<organism evidence="3 4">
    <name type="scientific">Rhizobium calliandrae</name>
    <dbReference type="NCBI Taxonomy" id="1312182"/>
    <lineage>
        <taxon>Bacteria</taxon>
        <taxon>Pseudomonadati</taxon>
        <taxon>Pseudomonadota</taxon>
        <taxon>Alphaproteobacteria</taxon>
        <taxon>Hyphomicrobiales</taxon>
        <taxon>Rhizobiaceae</taxon>
        <taxon>Rhizobium/Agrobacterium group</taxon>
        <taxon>Rhizobium</taxon>
    </lineage>
</organism>
<name>A0ABT7KK92_9HYPH</name>
<proteinExistence type="predicted"/>
<dbReference type="InterPro" id="IPR050807">
    <property type="entry name" value="TransReg_Diox_bact_type"/>
</dbReference>
<keyword evidence="1" id="KW-0238">DNA-binding</keyword>
<dbReference type="SUPFAM" id="SSF47413">
    <property type="entry name" value="lambda repressor-like DNA-binding domains"/>
    <property type="match status" value="1"/>
</dbReference>
<evidence type="ECO:0000313" key="3">
    <source>
        <dbReference type="EMBL" id="MDL2408587.1"/>
    </source>
</evidence>
<protein>
    <submittedName>
        <fullName evidence="3">Helix-turn-helix transcriptional regulator</fullName>
    </submittedName>
</protein>
<dbReference type="Proteomes" id="UP001172630">
    <property type="component" value="Unassembled WGS sequence"/>
</dbReference>
<dbReference type="InterPro" id="IPR010982">
    <property type="entry name" value="Lambda_DNA-bd_dom_sf"/>
</dbReference>
<evidence type="ECO:0000256" key="1">
    <source>
        <dbReference type="ARBA" id="ARBA00023125"/>
    </source>
</evidence>
<dbReference type="EMBL" id="JARFYN010000036">
    <property type="protein sequence ID" value="MDL2408587.1"/>
    <property type="molecule type" value="Genomic_DNA"/>
</dbReference>
<evidence type="ECO:0000259" key="2">
    <source>
        <dbReference type="PROSITE" id="PS50943"/>
    </source>
</evidence>
<dbReference type="RefSeq" id="WP_285882025.1">
    <property type="nucleotide sequence ID" value="NZ_JARFYN010000036.1"/>
</dbReference>
<feature type="domain" description="HTH cro/C1-type" evidence="2">
    <location>
        <begin position="3"/>
        <end position="57"/>
    </location>
</feature>
<sequence>MNVLRIRREQQLSQEQLSLRTKLTRAYLSGIEAGTRNPTVDVLARLAAALDVGVEDLVKAP</sequence>
<dbReference type="SMART" id="SM00530">
    <property type="entry name" value="HTH_XRE"/>
    <property type="match status" value="1"/>
</dbReference>
<comment type="caution">
    <text evidence="3">The sequence shown here is derived from an EMBL/GenBank/DDBJ whole genome shotgun (WGS) entry which is preliminary data.</text>
</comment>
<evidence type="ECO:0000313" key="4">
    <source>
        <dbReference type="Proteomes" id="UP001172630"/>
    </source>
</evidence>
<dbReference type="CDD" id="cd00093">
    <property type="entry name" value="HTH_XRE"/>
    <property type="match status" value="1"/>
</dbReference>
<keyword evidence="4" id="KW-1185">Reference proteome</keyword>